<protein>
    <submittedName>
        <fullName evidence="2">Acyl-CoA 6-aminopenicillanic-acid-acyltransferase</fullName>
    </submittedName>
</protein>
<dbReference type="PANTHER" id="PTHR34180">
    <property type="entry name" value="PEPTIDASE C45"/>
    <property type="match status" value="1"/>
</dbReference>
<dbReference type="Gene3D" id="3.60.60.10">
    <property type="entry name" value="Penicillin V Acylase, Chain A"/>
    <property type="match status" value="1"/>
</dbReference>
<evidence type="ECO:0000259" key="1">
    <source>
        <dbReference type="Pfam" id="PF03417"/>
    </source>
</evidence>
<dbReference type="AlphaFoldDB" id="A0A3A2ZG67"/>
<evidence type="ECO:0000313" key="2">
    <source>
        <dbReference type="EMBL" id="RJE21610.1"/>
    </source>
</evidence>
<accession>A0A3A2ZG67</accession>
<name>A0A3A2ZG67_9EURO</name>
<dbReference type="InterPro" id="IPR047801">
    <property type="entry name" value="Peptidase_C45"/>
</dbReference>
<dbReference type="InterPro" id="IPR005079">
    <property type="entry name" value="Peptidase_C45_hydrolase"/>
</dbReference>
<dbReference type="InterPro" id="IPR047794">
    <property type="entry name" value="C45_proenzyme-like"/>
</dbReference>
<evidence type="ECO:0000313" key="3">
    <source>
        <dbReference type="Proteomes" id="UP000266188"/>
    </source>
</evidence>
<keyword evidence="3" id="KW-1185">Reference proteome</keyword>
<dbReference type="EMBL" id="MVGC01000216">
    <property type="protein sequence ID" value="RJE21610.1"/>
    <property type="molecule type" value="Genomic_DNA"/>
</dbReference>
<dbReference type="NCBIfam" id="NF040521">
    <property type="entry name" value="C45_proenzyme"/>
    <property type="match status" value="1"/>
</dbReference>
<gene>
    <name evidence="2" type="ORF">PHISCL_06045</name>
</gene>
<feature type="domain" description="Peptidase C45 hydrolase" evidence="1">
    <location>
        <begin position="68"/>
        <end position="238"/>
    </location>
</feature>
<dbReference type="OrthoDB" id="189997at2759"/>
<reference evidence="3" key="1">
    <citation type="submission" date="2017-02" db="EMBL/GenBank/DDBJ databases">
        <authorList>
            <person name="Tafer H."/>
            <person name="Lopandic K."/>
        </authorList>
    </citation>
    <scope>NUCLEOTIDE SEQUENCE [LARGE SCALE GENOMIC DNA]</scope>
    <source>
        <strain evidence="3">CBS 366.77</strain>
    </source>
</reference>
<sequence>MSWASVLALANEFQATLAKLTPDIYEEMQGIAEGAGFGILDIVALNCRSEIALGRFSDGCTSISWKKNENSRVLAQNWDWTRMVGENLAAVSIEKAGKPRIYMVTEAGIVGKIGFNTAGVGTGLNAIRAKDGSNSKLPIHVALRVCLESTSVENALQTLASCGGVASAQHILIADPTISLGLELSPVGDVHLKEDEFGMITHSNHFLENRYVDENPFKPGTYLRLERIRELAQNLAKDGVKGEKITPTLLREKLFTDSRNAPYAICALGDPNLHRTVRSCSLFNIVMNLSMPNPSAEVVLVHPEGRMGDSVMKMPWV</sequence>
<dbReference type="STRING" id="2070753.A0A3A2ZG67"/>
<dbReference type="PANTHER" id="PTHR34180:SF1">
    <property type="entry name" value="BETA-ALANYL-DOPAMINE_CARCININE HYDROLASE"/>
    <property type="match status" value="1"/>
</dbReference>
<keyword evidence="2" id="KW-0012">Acyltransferase</keyword>
<organism evidence="2 3">
    <name type="scientific">Aspergillus sclerotialis</name>
    <dbReference type="NCBI Taxonomy" id="2070753"/>
    <lineage>
        <taxon>Eukaryota</taxon>
        <taxon>Fungi</taxon>
        <taxon>Dikarya</taxon>
        <taxon>Ascomycota</taxon>
        <taxon>Pezizomycotina</taxon>
        <taxon>Eurotiomycetes</taxon>
        <taxon>Eurotiomycetidae</taxon>
        <taxon>Eurotiales</taxon>
        <taxon>Aspergillaceae</taxon>
        <taxon>Aspergillus</taxon>
        <taxon>Aspergillus subgen. Polypaecilum</taxon>
    </lineage>
</organism>
<dbReference type="Proteomes" id="UP000266188">
    <property type="component" value="Unassembled WGS sequence"/>
</dbReference>
<dbReference type="GO" id="GO:0016746">
    <property type="term" value="F:acyltransferase activity"/>
    <property type="evidence" value="ECO:0007669"/>
    <property type="project" value="UniProtKB-KW"/>
</dbReference>
<proteinExistence type="predicted"/>
<dbReference type="Gene3D" id="1.10.10.2120">
    <property type="match status" value="1"/>
</dbReference>
<comment type="caution">
    <text evidence="2">The sequence shown here is derived from an EMBL/GenBank/DDBJ whole genome shotgun (WGS) entry which is preliminary data.</text>
</comment>
<keyword evidence="2" id="KW-0808">Transferase</keyword>
<dbReference type="Pfam" id="PF03417">
    <property type="entry name" value="AAT"/>
    <property type="match status" value="1"/>
</dbReference>